<dbReference type="InterPro" id="IPR050109">
    <property type="entry name" value="HTH-type_TetR-like_transc_reg"/>
</dbReference>
<gene>
    <name evidence="4" type="ORF">ACFPET_08800</name>
</gene>
<comment type="caution">
    <text evidence="4">The sequence shown here is derived from an EMBL/GenBank/DDBJ whole genome shotgun (WGS) entry which is preliminary data.</text>
</comment>
<evidence type="ECO:0000256" key="1">
    <source>
        <dbReference type="ARBA" id="ARBA00023125"/>
    </source>
</evidence>
<proteinExistence type="predicted"/>
<feature type="domain" description="HTH tetR-type" evidence="3">
    <location>
        <begin position="15"/>
        <end position="75"/>
    </location>
</feature>
<dbReference type="EMBL" id="JBHSDK010000013">
    <property type="protein sequence ID" value="MFC4335294.1"/>
    <property type="molecule type" value="Genomic_DNA"/>
</dbReference>
<dbReference type="Pfam" id="PF17940">
    <property type="entry name" value="TetR_C_31"/>
    <property type="match status" value="1"/>
</dbReference>
<dbReference type="Proteomes" id="UP001595823">
    <property type="component" value="Unassembled WGS sequence"/>
</dbReference>
<dbReference type="Pfam" id="PF00440">
    <property type="entry name" value="TetR_N"/>
    <property type="match status" value="1"/>
</dbReference>
<dbReference type="PANTHER" id="PTHR30055">
    <property type="entry name" value="HTH-TYPE TRANSCRIPTIONAL REGULATOR RUTR"/>
    <property type="match status" value="1"/>
</dbReference>
<name>A0ABV8TWW8_9ACTN</name>
<keyword evidence="1 2" id="KW-0238">DNA-binding</keyword>
<keyword evidence="5" id="KW-1185">Reference proteome</keyword>
<dbReference type="RefSeq" id="WP_380619909.1">
    <property type="nucleotide sequence ID" value="NZ_JBHSDK010000013.1"/>
</dbReference>
<dbReference type="PROSITE" id="PS50977">
    <property type="entry name" value="HTH_TETR_2"/>
    <property type="match status" value="1"/>
</dbReference>
<evidence type="ECO:0000313" key="5">
    <source>
        <dbReference type="Proteomes" id="UP001595823"/>
    </source>
</evidence>
<sequence>MSGDEASDGRKARGAKRRAEIIAAALAVVQRDGAGGVTHRAVAKEAGIPTSLSAYYFATIDDLLVAALATVADSYTAKIRAIIDRREDVLRGLAELIAESAGGPGRDRALAERELSTLASRRPALRPVARRWRENVAELGGRCTDDPEAISALVAVSDGMCTALLIENAPADVDHIYAVLRKTLNV</sequence>
<evidence type="ECO:0000313" key="4">
    <source>
        <dbReference type="EMBL" id="MFC4335294.1"/>
    </source>
</evidence>
<dbReference type="SUPFAM" id="SSF46689">
    <property type="entry name" value="Homeodomain-like"/>
    <property type="match status" value="1"/>
</dbReference>
<dbReference type="InterPro" id="IPR041583">
    <property type="entry name" value="TetR_C_31"/>
</dbReference>
<organism evidence="4 5">
    <name type="scientific">Salininema proteolyticum</name>
    <dbReference type="NCBI Taxonomy" id="1607685"/>
    <lineage>
        <taxon>Bacteria</taxon>
        <taxon>Bacillati</taxon>
        <taxon>Actinomycetota</taxon>
        <taxon>Actinomycetes</taxon>
        <taxon>Glycomycetales</taxon>
        <taxon>Glycomycetaceae</taxon>
        <taxon>Salininema</taxon>
    </lineage>
</organism>
<dbReference type="InterPro" id="IPR001647">
    <property type="entry name" value="HTH_TetR"/>
</dbReference>
<dbReference type="PANTHER" id="PTHR30055:SF231">
    <property type="entry name" value="TRANSCRIPTIONAL REGULATORY PROTEIN (PROBABLY DEOR-FAMILY)-RELATED"/>
    <property type="match status" value="1"/>
</dbReference>
<accession>A0ABV8TWW8</accession>
<dbReference type="Gene3D" id="1.10.357.10">
    <property type="entry name" value="Tetracycline Repressor, domain 2"/>
    <property type="match status" value="1"/>
</dbReference>
<evidence type="ECO:0000256" key="2">
    <source>
        <dbReference type="PROSITE-ProRule" id="PRU00335"/>
    </source>
</evidence>
<feature type="DNA-binding region" description="H-T-H motif" evidence="2">
    <location>
        <begin position="38"/>
        <end position="57"/>
    </location>
</feature>
<evidence type="ECO:0000259" key="3">
    <source>
        <dbReference type="PROSITE" id="PS50977"/>
    </source>
</evidence>
<reference evidence="5" key="1">
    <citation type="journal article" date="2019" name="Int. J. Syst. Evol. Microbiol.">
        <title>The Global Catalogue of Microorganisms (GCM) 10K type strain sequencing project: providing services to taxonomists for standard genome sequencing and annotation.</title>
        <authorList>
            <consortium name="The Broad Institute Genomics Platform"/>
            <consortium name="The Broad Institute Genome Sequencing Center for Infectious Disease"/>
            <person name="Wu L."/>
            <person name="Ma J."/>
        </authorList>
    </citation>
    <scope>NUCLEOTIDE SEQUENCE [LARGE SCALE GENOMIC DNA]</scope>
    <source>
        <strain evidence="5">IBRC-M 10908</strain>
    </source>
</reference>
<protein>
    <submittedName>
        <fullName evidence="4">TetR/AcrR family transcriptional regulator</fullName>
    </submittedName>
</protein>
<dbReference type="InterPro" id="IPR009057">
    <property type="entry name" value="Homeodomain-like_sf"/>
</dbReference>